<sequence>MRGIINIIAYLYGREAAEKLQRHVVEIERNKDGRIRRVYIDGKLAFVLRNNDGYLLPTIHGAMFLERKAVVDSEAAKYVAMGRNVPAKYIISITPDVRANGEVAVVDPSGSIIAVGRLIYSIKELTLKRGYAIRVRETLEKTTQQPPPP</sequence>
<gene>
    <name evidence="2" type="ordered locus">Pisl_1077</name>
</gene>
<dbReference type="GO" id="GO:0003723">
    <property type="term" value="F:RNA binding"/>
    <property type="evidence" value="ECO:0007669"/>
    <property type="project" value="InterPro"/>
</dbReference>
<organism evidence="2 3">
    <name type="scientific">Pyrobaculum islandicum (strain DSM 4184 / JCM 9189 / GEO3)</name>
    <dbReference type="NCBI Taxonomy" id="384616"/>
    <lineage>
        <taxon>Archaea</taxon>
        <taxon>Thermoproteota</taxon>
        <taxon>Thermoprotei</taxon>
        <taxon>Thermoproteales</taxon>
        <taxon>Thermoproteaceae</taxon>
        <taxon>Pyrobaculum</taxon>
    </lineage>
</organism>
<feature type="domain" description="PUA" evidence="1">
    <location>
        <begin position="67"/>
        <end position="140"/>
    </location>
</feature>
<dbReference type="CDD" id="cd21149">
    <property type="entry name" value="PUA_archaeosine_TGT"/>
    <property type="match status" value="1"/>
</dbReference>
<protein>
    <submittedName>
        <fullName evidence="2">PUA domain containing protein</fullName>
    </submittedName>
</protein>
<dbReference type="SUPFAM" id="SSF88697">
    <property type="entry name" value="PUA domain-like"/>
    <property type="match status" value="1"/>
</dbReference>
<keyword evidence="3" id="KW-1185">Reference proteome</keyword>
<dbReference type="AlphaFoldDB" id="A1RTG8"/>
<dbReference type="InterPro" id="IPR015947">
    <property type="entry name" value="PUA-like_sf"/>
</dbReference>
<evidence type="ECO:0000313" key="2">
    <source>
        <dbReference type="EMBL" id="ABL88250.1"/>
    </source>
</evidence>
<dbReference type="Pfam" id="PF01472">
    <property type="entry name" value="PUA"/>
    <property type="match status" value="1"/>
</dbReference>
<dbReference type="HOGENOM" id="CLU_116577_2_0_2"/>
<evidence type="ECO:0000259" key="1">
    <source>
        <dbReference type="SMART" id="SM00359"/>
    </source>
</evidence>
<dbReference type="Gene3D" id="2.30.130.10">
    <property type="entry name" value="PUA domain"/>
    <property type="match status" value="1"/>
</dbReference>
<accession>A1RTG8</accession>
<dbReference type="PROSITE" id="PS50890">
    <property type="entry name" value="PUA"/>
    <property type="match status" value="1"/>
</dbReference>
<dbReference type="eggNOG" id="arCOG00991">
    <property type="taxonomic scope" value="Archaea"/>
</dbReference>
<dbReference type="InterPro" id="IPR002478">
    <property type="entry name" value="PUA"/>
</dbReference>
<dbReference type="EMBL" id="CP000504">
    <property type="protein sequence ID" value="ABL88250.1"/>
    <property type="molecule type" value="Genomic_DNA"/>
</dbReference>
<dbReference type="InterPro" id="IPR036974">
    <property type="entry name" value="PUA_sf"/>
</dbReference>
<dbReference type="InterPro" id="IPR029402">
    <property type="entry name" value="TGT_C2"/>
</dbReference>
<dbReference type="Pfam" id="PF14810">
    <property type="entry name" value="TGT_C2"/>
    <property type="match status" value="1"/>
</dbReference>
<dbReference type="RefSeq" id="WP_011762825.1">
    <property type="nucleotide sequence ID" value="NC_008701.1"/>
</dbReference>
<evidence type="ECO:0000313" key="3">
    <source>
        <dbReference type="Proteomes" id="UP000002595"/>
    </source>
</evidence>
<dbReference type="OrthoDB" id="7576at2157"/>
<dbReference type="SMART" id="SM00359">
    <property type="entry name" value="PUA"/>
    <property type="match status" value="1"/>
</dbReference>
<name>A1RTG8_PYRIL</name>
<dbReference type="Proteomes" id="UP000002595">
    <property type="component" value="Chromosome"/>
</dbReference>
<dbReference type="KEGG" id="pis:Pisl_1077"/>
<dbReference type="SUPFAM" id="SSF88802">
    <property type="entry name" value="Pre-PUA domain"/>
    <property type="match status" value="1"/>
</dbReference>
<dbReference type="STRING" id="384616.Pisl_1077"/>
<proteinExistence type="predicted"/>
<dbReference type="InterPro" id="IPR038250">
    <property type="entry name" value="TGT_C2_sf"/>
</dbReference>
<reference evidence="2" key="1">
    <citation type="submission" date="2006-12" db="EMBL/GenBank/DDBJ databases">
        <title>Complete sequence of Pyrobaculum islandicum DSM 4184.</title>
        <authorList>
            <person name="Copeland A."/>
            <person name="Lucas S."/>
            <person name="Lapidus A."/>
            <person name="Barry K."/>
            <person name="Detter J.C."/>
            <person name="Glavina del Rio T."/>
            <person name="Dalin E."/>
            <person name="Tice H."/>
            <person name="Pitluck S."/>
            <person name="Meincke L."/>
            <person name="Brettin T."/>
            <person name="Bruce D."/>
            <person name="Han C."/>
            <person name="Tapia R."/>
            <person name="Gilna P."/>
            <person name="Schmutz J."/>
            <person name="Larimer F."/>
            <person name="Land M."/>
            <person name="Hauser L."/>
            <person name="Kyrpides N."/>
            <person name="Mikhailova N."/>
            <person name="Cozen A.E."/>
            <person name="Fitz-Gibbon S.T."/>
            <person name="House C.H."/>
            <person name="Saltikov C."/>
            <person name="Lowe T."/>
            <person name="Richardson P."/>
        </authorList>
    </citation>
    <scope>NUCLEOTIDE SEQUENCE [LARGE SCALE GENOMIC DNA]</scope>
    <source>
        <strain evidence="2">DSM 4184</strain>
    </source>
</reference>
<dbReference type="Gene3D" id="3.10.450.90">
    <property type="entry name" value="ArcTGT, C2 domain"/>
    <property type="match status" value="1"/>
</dbReference>
<dbReference type="GeneID" id="4616961"/>